<proteinExistence type="predicted"/>
<dbReference type="Pfam" id="PF05504">
    <property type="entry name" value="Spore_GerAC"/>
    <property type="match status" value="1"/>
</dbReference>
<name>A0A223EB87_9BACI</name>
<dbReference type="EMBL" id="CP017704">
    <property type="protein sequence ID" value="ASS92506.1"/>
    <property type="molecule type" value="Genomic_DNA"/>
</dbReference>
<sequence>MVTKVRTGDMFIFKTLVQHHRRGVYKFKLKDKKRSDIVVESIRSGSSYEVSESESSPSITIKIKIKGQIKESMRSDNLTNRKMIKKIEKDMEDDLTRHANRLIKDFQKKSLDPIGLKEKYHAKNKKLTYEHWKKIYPKMDINIETTVNIIQTGVSE</sequence>
<dbReference type="GO" id="GO:0016020">
    <property type="term" value="C:membrane"/>
    <property type="evidence" value="ECO:0007669"/>
    <property type="project" value="InterPro"/>
</dbReference>
<dbReference type="RefSeq" id="WP_094246549.1">
    <property type="nucleotide sequence ID" value="NZ_CP017704.1"/>
</dbReference>
<protein>
    <recommendedName>
        <fullName evidence="1">Spore germination GerAC-like C-terminal domain-containing protein</fullName>
    </recommendedName>
</protein>
<dbReference type="InterPro" id="IPR046953">
    <property type="entry name" value="Spore_GerAC-like_C"/>
</dbReference>
<dbReference type="Proteomes" id="UP000214618">
    <property type="component" value="Chromosome"/>
</dbReference>
<feature type="domain" description="Spore germination GerAC-like C-terminal" evidence="1">
    <location>
        <begin position="1"/>
        <end position="153"/>
    </location>
</feature>
<evidence type="ECO:0000259" key="1">
    <source>
        <dbReference type="Pfam" id="PF05504"/>
    </source>
</evidence>
<dbReference type="InterPro" id="IPR038501">
    <property type="entry name" value="Spore_GerAC_C_sf"/>
</dbReference>
<evidence type="ECO:0000313" key="3">
    <source>
        <dbReference type="Proteomes" id="UP000214618"/>
    </source>
</evidence>
<dbReference type="Gene3D" id="3.30.300.210">
    <property type="entry name" value="Nutrient germinant receptor protein C, domain 3"/>
    <property type="match status" value="1"/>
</dbReference>
<dbReference type="PANTHER" id="PTHR35789:SF1">
    <property type="entry name" value="SPORE GERMINATION PROTEIN B3"/>
    <property type="match status" value="1"/>
</dbReference>
<organism evidence="2 3">
    <name type="scientific">Peribacillus simplex NBRC 15720 = DSM 1321</name>
    <dbReference type="NCBI Taxonomy" id="1349754"/>
    <lineage>
        <taxon>Bacteria</taxon>
        <taxon>Bacillati</taxon>
        <taxon>Bacillota</taxon>
        <taxon>Bacilli</taxon>
        <taxon>Bacillales</taxon>
        <taxon>Bacillaceae</taxon>
        <taxon>Peribacillus</taxon>
    </lineage>
</organism>
<evidence type="ECO:0000313" key="2">
    <source>
        <dbReference type="EMBL" id="ASS92506.1"/>
    </source>
</evidence>
<accession>A0A223EB87</accession>
<dbReference type="PANTHER" id="PTHR35789">
    <property type="entry name" value="SPORE GERMINATION PROTEIN B3"/>
    <property type="match status" value="1"/>
</dbReference>
<dbReference type="AlphaFoldDB" id="A0A223EB87"/>
<dbReference type="InterPro" id="IPR008844">
    <property type="entry name" value="Spore_GerAC-like"/>
</dbReference>
<dbReference type="GeneID" id="56471113"/>
<gene>
    <name evidence="2" type="ORF">BS1321_00040</name>
</gene>
<reference evidence="2 3" key="1">
    <citation type="submission" date="2016-10" db="EMBL/GenBank/DDBJ databases">
        <title>The whole genome sequencing and assembly of Bacillus simplex DSM 1321 strain.</title>
        <authorList>
            <person name="Park M.-K."/>
            <person name="Lee Y.-J."/>
            <person name="Yi H."/>
            <person name="Bahn Y.-S."/>
            <person name="Kim J.F."/>
            <person name="Lee D.-W."/>
        </authorList>
    </citation>
    <scope>NUCLEOTIDE SEQUENCE [LARGE SCALE GENOMIC DNA]</scope>
    <source>
        <strain evidence="2 3">DSM 1321</strain>
    </source>
</reference>
<dbReference type="GO" id="GO:0009847">
    <property type="term" value="P:spore germination"/>
    <property type="evidence" value="ECO:0007669"/>
    <property type="project" value="InterPro"/>
</dbReference>